<name>A0A8E2IAZ1_9BACI</name>
<accession>A0A8E2IAZ1</accession>
<keyword evidence="4" id="KW-0597">Phosphoprotein</keyword>
<feature type="domain" description="HTH araC/xylS-type" evidence="5">
    <location>
        <begin position="130"/>
        <end position="229"/>
    </location>
</feature>
<dbReference type="InterPro" id="IPR009057">
    <property type="entry name" value="Homeodomain-like_sf"/>
</dbReference>
<dbReference type="Proteomes" id="UP000189761">
    <property type="component" value="Unassembled WGS sequence"/>
</dbReference>
<dbReference type="EMBL" id="MTLA01000178">
    <property type="protein sequence ID" value="OOP67625.1"/>
    <property type="molecule type" value="Genomic_DNA"/>
</dbReference>
<dbReference type="SUPFAM" id="SSF52172">
    <property type="entry name" value="CheY-like"/>
    <property type="match status" value="1"/>
</dbReference>
<reference evidence="7 8" key="1">
    <citation type="submission" date="2017-01" db="EMBL/GenBank/DDBJ databases">
        <title>Draft genome sequence of Bacillus oleronius.</title>
        <authorList>
            <person name="Allam M."/>
        </authorList>
    </citation>
    <scope>NUCLEOTIDE SEQUENCE [LARGE SCALE GENOMIC DNA]</scope>
    <source>
        <strain evidence="7 8">DSM 9356</strain>
    </source>
</reference>
<dbReference type="GO" id="GO:0003700">
    <property type="term" value="F:DNA-binding transcription factor activity"/>
    <property type="evidence" value="ECO:0007669"/>
    <property type="project" value="InterPro"/>
</dbReference>
<dbReference type="SMART" id="SM00342">
    <property type="entry name" value="HTH_ARAC"/>
    <property type="match status" value="1"/>
</dbReference>
<dbReference type="InterPro" id="IPR011006">
    <property type="entry name" value="CheY-like_superfamily"/>
</dbReference>
<dbReference type="Pfam" id="PF12833">
    <property type="entry name" value="HTH_18"/>
    <property type="match status" value="1"/>
</dbReference>
<evidence type="ECO:0000313" key="7">
    <source>
        <dbReference type="EMBL" id="OOP67625.1"/>
    </source>
</evidence>
<evidence type="ECO:0000256" key="4">
    <source>
        <dbReference type="PROSITE-ProRule" id="PRU00169"/>
    </source>
</evidence>
<dbReference type="Pfam" id="PF00072">
    <property type="entry name" value="Response_reg"/>
    <property type="match status" value="1"/>
</dbReference>
<dbReference type="PROSITE" id="PS50110">
    <property type="entry name" value="RESPONSE_REGULATORY"/>
    <property type="match status" value="1"/>
</dbReference>
<feature type="modified residue" description="4-aspartylphosphate" evidence="4">
    <location>
        <position position="53"/>
    </location>
</feature>
<dbReference type="PANTHER" id="PTHR43280">
    <property type="entry name" value="ARAC-FAMILY TRANSCRIPTIONAL REGULATOR"/>
    <property type="match status" value="1"/>
</dbReference>
<dbReference type="PROSITE" id="PS01124">
    <property type="entry name" value="HTH_ARAC_FAMILY_2"/>
    <property type="match status" value="1"/>
</dbReference>
<evidence type="ECO:0000256" key="2">
    <source>
        <dbReference type="ARBA" id="ARBA00023125"/>
    </source>
</evidence>
<evidence type="ECO:0000259" key="6">
    <source>
        <dbReference type="PROSITE" id="PS50110"/>
    </source>
</evidence>
<dbReference type="AlphaFoldDB" id="A0A8E2IAZ1"/>
<keyword evidence="1" id="KW-0805">Transcription regulation</keyword>
<keyword evidence="2 7" id="KW-0238">DNA-binding</keyword>
<dbReference type="GO" id="GO:0000160">
    <property type="term" value="P:phosphorelay signal transduction system"/>
    <property type="evidence" value="ECO:0007669"/>
    <property type="project" value="InterPro"/>
</dbReference>
<keyword evidence="3" id="KW-0804">Transcription</keyword>
<dbReference type="InterPro" id="IPR018060">
    <property type="entry name" value="HTH_AraC"/>
</dbReference>
<dbReference type="InterPro" id="IPR001789">
    <property type="entry name" value="Sig_transdc_resp-reg_receiver"/>
</dbReference>
<organism evidence="7 8">
    <name type="scientific">Heyndrickxia oleronia</name>
    <dbReference type="NCBI Taxonomy" id="38875"/>
    <lineage>
        <taxon>Bacteria</taxon>
        <taxon>Bacillati</taxon>
        <taxon>Bacillota</taxon>
        <taxon>Bacilli</taxon>
        <taxon>Bacillales</taxon>
        <taxon>Bacillaceae</taxon>
        <taxon>Heyndrickxia</taxon>
    </lineage>
</organism>
<evidence type="ECO:0000259" key="5">
    <source>
        <dbReference type="PROSITE" id="PS01124"/>
    </source>
</evidence>
<comment type="caution">
    <text evidence="7">The sequence shown here is derived from an EMBL/GenBank/DDBJ whole genome shotgun (WGS) entry which is preliminary data.</text>
</comment>
<evidence type="ECO:0000313" key="8">
    <source>
        <dbReference type="Proteomes" id="UP000189761"/>
    </source>
</evidence>
<dbReference type="SMART" id="SM00448">
    <property type="entry name" value="REC"/>
    <property type="match status" value="1"/>
</dbReference>
<protein>
    <submittedName>
        <fullName evidence="7">DNA-binding response regulator</fullName>
    </submittedName>
</protein>
<feature type="domain" description="Response regulatory" evidence="6">
    <location>
        <begin position="2"/>
        <end position="117"/>
    </location>
</feature>
<dbReference type="SUPFAM" id="SSF46689">
    <property type="entry name" value="Homeodomain-like"/>
    <property type="match status" value="2"/>
</dbReference>
<sequence>MKVLIIDDEYLELEQLTYLINQRYPSWDLVTAEDAAAAKKFLKKDNYQLALIDIHIPGENGLDLCAYIKENYDTECIMITAFQDFNYARQSIKLHVMDYLIKPIIAKELYQTLDQFLESIGGNKLSSDIQEVLHIIHQQYNKKLSLPHLAEHIHVSPTYLSKKFKEEKKENFQEYLLRYRVEKAKELIKSAPHLPMGIIAERTGFSSQNHLSSSFKKITHLSPSEYKDALGNV</sequence>
<keyword evidence="8" id="KW-1185">Reference proteome</keyword>
<dbReference type="GO" id="GO:0043565">
    <property type="term" value="F:sequence-specific DNA binding"/>
    <property type="evidence" value="ECO:0007669"/>
    <property type="project" value="InterPro"/>
</dbReference>
<gene>
    <name evidence="7" type="ORF">BWZ43_14825</name>
</gene>
<dbReference type="Gene3D" id="1.10.10.60">
    <property type="entry name" value="Homeodomain-like"/>
    <property type="match status" value="2"/>
</dbReference>
<dbReference type="RefSeq" id="WP_078110564.1">
    <property type="nucleotide sequence ID" value="NZ_CP065424.1"/>
</dbReference>
<dbReference type="PANTHER" id="PTHR43280:SF28">
    <property type="entry name" value="HTH-TYPE TRANSCRIPTIONAL ACTIVATOR RHAS"/>
    <property type="match status" value="1"/>
</dbReference>
<evidence type="ECO:0000256" key="3">
    <source>
        <dbReference type="ARBA" id="ARBA00023163"/>
    </source>
</evidence>
<evidence type="ECO:0000256" key="1">
    <source>
        <dbReference type="ARBA" id="ARBA00023015"/>
    </source>
</evidence>
<dbReference type="Gene3D" id="3.40.50.2300">
    <property type="match status" value="1"/>
</dbReference>
<proteinExistence type="predicted"/>